<gene>
    <name evidence="11" type="ORF">HD599_000603</name>
</gene>
<evidence type="ECO:0000256" key="6">
    <source>
        <dbReference type="RuleBase" id="RU003355"/>
    </source>
</evidence>
<dbReference type="PROSITE" id="PS00138">
    <property type="entry name" value="SUBTILASE_SER"/>
    <property type="match status" value="1"/>
</dbReference>
<feature type="active site" description="Charge relay system" evidence="5">
    <location>
        <position position="113"/>
    </location>
</feature>
<dbReference type="GO" id="GO:0004252">
    <property type="term" value="F:serine-type endopeptidase activity"/>
    <property type="evidence" value="ECO:0007669"/>
    <property type="project" value="UniProtKB-UniRule"/>
</dbReference>
<dbReference type="SUPFAM" id="SSF52743">
    <property type="entry name" value="Subtilisin-like"/>
    <property type="match status" value="1"/>
</dbReference>
<dbReference type="GO" id="GO:0006508">
    <property type="term" value="P:proteolysis"/>
    <property type="evidence" value="ECO:0007669"/>
    <property type="project" value="UniProtKB-KW"/>
</dbReference>
<evidence type="ECO:0000256" key="5">
    <source>
        <dbReference type="PROSITE-ProRule" id="PRU01240"/>
    </source>
</evidence>
<feature type="compositionally biased region" description="Low complexity" evidence="7">
    <location>
        <begin position="357"/>
        <end position="372"/>
    </location>
</feature>
<evidence type="ECO:0000256" key="8">
    <source>
        <dbReference type="SAM" id="Phobius"/>
    </source>
</evidence>
<dbReference type="InterPro" id="IPR015500">
    <property type="entry name" value="Peptidase_S8_subtilisin-rel"/>
</dbReference>
<keyword evidence="4 5" id="KW-0720">Serine protease</keyword>
<dbReference type="InterPro" id="IPR036852">
    <property type="entry name" value="Peptidase_S8/S53_dom_sf"/>
</dbReference>
<feature type="domain" description="Peptidase S8/S53" evidence="10">
    <location>
        <begin position="65"/>
        <end position="322"/>
    </location>
</feature>
<evidence type="ECO:0000259" key="10">
    <source>
        <dbReference type="Pfam" id="PF00082"/>
    </source>
</evidence>
<evidence type="ECO:0000256" key="3">
    <source>
        <dbReference type="ARBA" id="ARBA00022801"/>
    </source>
</evidence>
<feature type="region of interest" description="Disordered" evidence="7">
    <location>
        <begin position="357"/>
        <end position="385"/>
    </location>
</feature>
<dbReference type="AlphaFoldDB" id="A0A841AEV5"/>
<dbReference type="EMBL" id="JACHMJ010000001">
    <property type="protein sequence ID" value="MBB5842280.1"/>
    <property type="molecule type" value="Genomic_DNA"/>
</dbReference>
<evidence type="ECO:0000256" key="4">
    <source>
        <dbReference type="ARBA" id="ARBA00022825"/>
    </source>
</evidence>
<evidence type="ECO:0000256" key="2">
    <source>
        <dbReference type="ARBA" id="ARBA00022670"/>
    </source>
</evidence>
<feature type="signal peptide" evidence="9">
    <location>
        <begin position="1"/>
        <end position="41"/>
    </location>
</feature>
<dbReference type="Gene3D" id="3.40.50.200">
    <property type="entry name" value="Peptidase S8/S53 domain"/>
    <property type="match status" value="1"/>
</dbReference>
<evidence type="ECO:0000256" key="7">
    <source>
        <dbReference type="SAM" id="MobiDB-lite"/>
    </source>
</evidence>
<keyword evidence="8" id="KW-1133">Transmembrane helix</keyword>
<dbReference type="Proteomes" id="UP000536685">
    <property type="component" value="Unassembled WGS sequence"/>
</dbReference>
<comment type="caution">
    <text evidence="11">The sequence shown here is derived from an EMBL/GenBank/DDBJ whole genome shotgun (WGS) entry which is preliminary data.</text>
</comment>
<proteinExistence type="inferred from homology"/>
<feature type="active site" description="Charge relay system" evidence="5">
    <location>
        <position position="274"/>
    </location>
</feature>
<name>A0A841AEV5_9MICO</name>
<evidence type="ECO:0000313" key="11">
    <source>
        <dbReference type="EMBL" id="MBB5842280.1"/>
    </source>
</evidence>
<keyword evidence="8" id="KW-0472">Membrane</keyword>
<dbReference type="PANTHER" id="PTHR43806:SF11">
    <property type="entry name" value="CEREVISIN-RELATED"/>
    <property type="match status" value="1"/>
</dbReference>
<feature type="active site" description="Charge relay system" evidence="5">
    <location>
        <position position="74"/>
    </location>
</feature>
<evidence type="ECO:0000313" key="12">
    <source>
        <dbReference type="Proteomes" id="UP000536685"/>
    </source>
</evidence>
<keyword evidence="8" id="KW-0812">Transmembrane</keyword>
<dbReference type="InterPro" id="IPR022398">
    <property type="entry name" value="Peptidase_S8_His-AS"/>
</dbReference>
<dbReference type="PROSITE" id="PS00137">
    <property type="entry name" value="SUBTILASE_HIS"/>
    <property type="match status" value="1"/>
</dbReference>
<dbReference type="PROSITE" id="PS00136">
    <property type="entry name" value="SUBTILASE_ASP"/>
    <property type="match status" value="1"/>
</dbReference>
<dbReference type="PROSITE" id="PS51892">
    <property type="entry name" value="SUBTILASE"/>
    <property type="match status" value="1"/>
</dbReference>
<feature type="chain" id="PRO_5032904207" evidence="9">
    <location>
        <begin position="42"/>
        <end position="430"/>
    </location>
</feature>
<keyword evidence="3 5" id="KW-0378">Hydrolase</keyword>
<evidence type="ECO:0000256" key="1">
    <source>
        <dbReference type="ARBA" id="ARBA00011073"/>
    </source>
</evidence>
<dbReference type="InterPro" id="IPR000209">
    <property type="entry name" value="Peptidase_S8/S53_dom"/>
</dbReference>
<keyword evidence="12" id="KW-1185">Reference proteome</keyword>
<dbReference type="InterPro" id="IPR050131">
    <property type="entry name" value="Peptidase_S8_subtilisin-like"/>
</dbReference>
<dbReference type="Pfam" id="PF00082">
    <property type="entry name" value="Peptidase_S8"/>
    <property type="match status" value="1"/>
</dbReference>
<sequence length="430" mass="43519">MRVAGRRVSTGSTRFGGAARFVVAILLAAASVLVAATPAQADSIRDREYWLDDYGISDAWAVTEGKGVTIAVIDTGIDGTHPDLDGAVVGGADFSTLGSSDGQTPVGDGDSSHGTMVASLAAGRGRGTSGVIGAAPEASLLAISIGFSESDGPNSDDQIADAVRWAVDNGADVINMSLTRNTLDWPTSWDDAFLYAMQNDVVIVAAAGNRGSGTTQVGAPATMPGVLTVGGVDRSGRASWDASSQGITIGVSAPSEQLVGATPGAGYVLWDGTSGATPIVAGIVALVRAAHPELSAANVIERIISTATPAGVAGADPIYGYGLVDAAAAVSSDVDEVTANPMGDLSEWIRINRRAAAETPTPETLAPTPGATVAPEPEKTDASPLGTLLPTVTELRDVGIPLLLFTVFGSAAILVIAAAARQFRASRRKE</sequence>
<keyword evidence="9" id="KW-0732">Signal</keyword>
<accession>A0A841AEV5</accession>
<evidence type="ECO:0000256" key="9">
    <source>
        <dbReference type="SAM" id="SignalP"/>
    </source>
</evidence>
<dbReference type="InterPro" id="IPR023827">
    <property type="entry name" value="Peptidase_S8_Asp-AS"/>
</dbReference>
<dbReference type="InterPro" id="IPR023828">
    <property type="entry name" value="Peptidase_S8_Ser-AS"/>
</dbReference>
<keyword evidence="2 5" id="KW-0645">Protease</keyword>
<feature type="transmembrane region" description="Helical" evidence="8">
    <location>
        <begin position="398"/>
        <end position="420"/>
    </location>
</feature>
<organism evidence="11 12">
    <name type="scientific">Conyzicola lurida</name>
    <dbReference type="NCBI Taxonomy" id="1172621"/>
    <lineage>
        <taxon>Bacteria</taxon>
        <taxon>Bacillati</taxon>
        <taxon>Actinomycetota</taxon>
        <taxon>Actinomycetes</taxon>
        <taxon>Micrococcales</taxon>
        <taxon>Microbacteriaceae</taxon>
        <taxon>Conyzicola</taxon>
    </lineage>
</organism>
<dbReference type="PRINTS" id="PR00723">
    <property type="entry name" value="SUBTILISIN"/>
</dbReference>
<dbReference type="PANTHER" id="PTHR43806">
    <property type="entry name" value="PEPTIDASE S8"/>
    <property type="match status" value="1"/>
</dbReference>
<comment type="similarity">
    <text evidence="1 5 6">Belongs to the peptidase S8 family.</text>
</comment>
<protein>
    <submittedName>
        <fullName evidence="11">Type VII secretion-associated serine protease mycosin</fullName>
    </submittedName>
</protein>
<reference evidence="11 12" key="1">
    <citation type="submission" date="2020-08" db="EMBL/GenBank/DDBJ databases">
        <title>Sequencing the genomes of 1000 actinobacteria strains.</title>
        <authorList>
            <person name="Klenk H.-P."/>
        </authorList>
    </citation>
    <scope>NUCLEOTIDE SEQUENCE [LARGE SCALE GENOMIC DNA]</scope>
    <source>
        <strain evidence="11 12">DSM 105784</strain>
    </source>
</reference>